<evidence type="ECO:0000256" key="1">
    <source>
        <dbReference type="SAM" id="MobiDB-lite"/>
    </source>
</evidence>
<dbReference type="InterPro" id="IPR036322">
    <property type="entry name" value="WD40_repeat_dom_sf"/>
</dbReference>
<organism evidence="3 4">
    <name type="scientific">Sungouiella intermedia</name>
    <dbReference type="NCBI Taxonomy" id="45354"/>
    <lineage>
        <taxon>Eukaryota</taxon>
        <taxon>Fungi</taxon>
        <taxon>Dikarya</taxon>
        <taxon>Ascomycota</taxon>
        <taxon>Saccharomycotina</taxon>
        <taxon>Pichiomycetes</taxon>
        <taxon>Metschnikowiaceae</taxon>
        <taxon>Sungouiella</taxon>
    </lineage>
</organism>
<gene>
    <name evidence="3" type="ORF">SAMEA4029010_CIC11G00000001656</name>
</gene>
<feature type="transmembrane region" description="Helical" evidence="2">
    <location>
        <begin position="574"/>
        <end position="595"/>
    </location>
</feature>
<feature type="transmembrane region" description="Helical" evidence="2">
    <location>
        <begin position="305"/>
        <end position="325"/>
    </location>
</feature>
<name>A0A1L0DLT5_9ASCO</name>
<dbReference type="STRING" id="45354.A0A1L0DLT5"/>
<keyword evidence="2" id="KW-0812">Transmembrane</keyword>
<evidence type="ECO:0000313" key="4">
    <source>
        <dbReference type="Proteomes" id="UP000182334"/>
    </source>
</evidence>
<proteinExistence type="predicted"/>
<feature type="region of interest" description="Disordered" evidence="1">
    <location>
        <begin position="796"/>
        <end position="822"/>
    </location>
</feature>
<reference evidence="3 4" key="1">
    <citation type="submission" date="2016-10" db="EMBL/GenBank/DDBJ databases">
        <authorList>
            <person name="de Groot N.N."/>
        </authorList>
    </citation>
    <scope>NUCLEOTIDE SEQUENCE [LARGE SCALE GENOMIC DNA]</scope>
    <source>
        <strain evidence="3 4">CBS 141442</strain>
    </source>
</reference>
<protein>
    <submittedName>
        <fullName evidence="3">CIC11C00000001656</fullName>
    </submittedName>
</protein>
<feature type="transmembrane region" description="Helical" evidence="2">
    <location>
        <begin position="237"/>
        <end position="255"/>
    </location>
</feature>
<sequence>MSKIHPWLILATASLLRRPKSIIVFSILSVFLLAYNAVYDISLRPLNGKLVSHFNNFTLHDGSNLQSPLFLSSADFPTDNSLGVVKLTFDAPNTLRYPYLCDLLAFQASLKNVSTYILSPVLLWPIPLPVASPTADDVDKLEKYVLKSLNLDQNSQLSRLYFDRLGKKNHLIQLAGRLHMYVFYNSLTGTPDFSSCPSSLNLVETAQATLNSLVSDFRHYYQYLRGDLLGIRLVADAWVTLEWLLMVALLLHVYLSICNQHKIRSNVGLMIGWLTEISMSAFASLCIICYVKGSSSWSEVFGPLGWRGLSAYFMLTMVLSSRNLFRTINDLAGDNAFGAPENIHKRLIKYYLGINSSVQNSQGVYQVSRLLRKVFMLDRMSTSLLPVPNTTIILLINVVGISVISFLIRLLVHFFLTESHAAFFSSSLNTFLVATILALVLDHLLQLTFLVGIIVIDLNRVDLIDFLNKSSTDNASDVTSSIHEVNPISTFLLGLKGTPVAPNTFRYRLGTYCLKVSSVSTWRFWTIWMPPLLVSPAIFKILLLKLAIPEGLVADPTHIVSLEPDGLVSQTYDFLFYSELLTIVVFVIAISQLTFTLTYSKRQRKQVDLDEITALIMADSGLTNAELLKGDEIKYFESITLAGSHGSDILKLESNAKCSFLVSTDLDHKVLIWSPLSKTERDTPLNISTFFESADGNAEKPEFWPINHIVISDDGNYVVLINNKNCRIKCFDRKSLTYVWEISLTSELTLSKKMHPVTAFFRKRTVAGFLARKLLLKKKARRRNSATSILSATTMTGNYPPPMISEGRAGKEENEERAKEIEDSLHREEFVIVLESGEMVTIACDDLKIKVYNPLTQLFEGQKELLGLKIISLKLLKTARVNDRIVCNLSNDDIIVGTAVNNIWRFNKLEIDVFFSSQPPVNFAPPLMSRTGSAISMRNDFSGAFELQRQNYHDRPDNNSNIFFDAKKYPPINQSAIITIDFVGMVVRVKDLQAQLVDIQTGTIIKVFDIGHFKPGTFRVVHSEPTHCKFCGCASVESITLVYQDFYEKMLILQTFTVENKKSRNNICLRVERDPREIRCVGFDSVIEKNFWYDNVEMWEVTDMNVIVGIRKNDLPSEDVTEPVANSAFSMLPENGFSSLRSRKHNTQPSQVEQPSINELWQGFVITAQNGKLLEYNVPEVAKEESEFACTRPNCIVKYGYKSVAIAFGRIIKIIFLGGEKLIENDLYYSGTTSTLNGILKPSKDGVATSNELLFINKRRRMLEKKIKS</sequence>
<dbReference type="EMBL" id="LT635761">
    <property type="protein sequence ID" value="SGZ56824.1"/>
    <property type="molecule type" value="Genomic_DNA"/>
</dbReference>
<dbReference type="Proteomes" id="UP000182334">
    <property type="component" value="Chromosome VI"/>
</dbReference>
<evidence type="ECO:0000256" key="2">
    <source>
        <dbReference type="SAM" id="Phobius"/>
    </source>
</evidence>
<feature type="transmembrane region" description="Helical" evidence="2">
    <location>
        <begin position="267"/>
        <end position="293"/>
    </location>
</feature>
<dbReference type="AlphaFoldDB" id="A0A1L0DLT5"/>
<keyword evidence="2" id="KW-0472">Membrane</keyword>
<dbReference type="SUPFAM" id="SSF50978">
    <property type="entry name" value="WD40 repeat-like"/>
    <property type="match status" value="1"/>
</dbReference>
<keyword evidence="2" id="KW-1133">Transmembrane helix</keyword>
<feature type="transmembrane region" description="Helical" evidence="2">
    <location>
        <begin position="428"/>
        <end position="456"/>
    </location>
</feature>
<accession>A0A1L0DLT5</accession>
<feature type="compositionally biased region" description="Basic and acidic residues" evidence="1">
    <location>
        <begin position="808"/>
        <end position="822"/>
    </location>
</feature>
<dbReference type="OrthoDB" id="1914839at2759"/>
<evidence type="ECO:0000313" key="3">
    <source>
        <dbReference type="EMBL" id="SGZ56824.1"/>
    </source>
</evidence>
<feature type="transmembrane region" description="Helical" evidence="2">
    <location>
        <begin position="21"/>
        <end position="39"/>
    </location>
</feature>
<keyword evidence="4" id="KW-1185">Reference proteome</keyword>
<feature type="transmembrane region" description="Helical" evidence="2">
    <location>
        <begin position="392"/>
        <end position="416"/>
    </location>
</feature>